<protein>
    <submittedName>
        <fullName evidence="4">TIR domain-containing protein</fullName>
    </submittedName>
</protein>
<feature type="compositionally biased region" description="Pro residues" evidence="1">
    <location>
        <begin position="318"/>
        <end position="327"/>
    </location>
</feature>
<accession>A0A318HH57</accession>
<organism evidence="4 5">
    <name type="scientific">Sphaerotilus hippei</name>
    <dbReference type="NCBI Taxonomy" id="744406"/>
    <lineage>
        <taxon>Bacteria</taxon>
        <taxon>Pseudomonadati</taxon>
        <taxon>Pseudomonadota</taxon>
        <taxon>Betaproteobacteria</taxon>
        <taxon>Burkholderiales</taxon>
        <taxon>Sphaerotilaceae</taxon>
        <taxon>Sphaerotilus</taxon>
    </lineage>
</organism>
<dbReference type="Proteomes" id="UP000247811">
    <property type="component" value="Unassembled WGS sequence"/>
</dbReference>
<dbReference type="EMBL" id="QJJS01000001">
    <property type="protein sequence ID" value="PXW99393.1"/>
    <property type="molecule type" value="Genomic_DNA"/>
</dbReference>
<evidence type="ECO:0000259" key="3">
    <source>
        <dbReference type="Pfam" id="PF13676"/>
    </source>
</evidence>
<feature type="transmembrane region" description="Helical" evidence="2">
    <location>
        <begin position="53"/>
        <end position="71"/>
    </location>
</feature>
<name>A0A318HH57_9BURK</name>
<feature type="region of interest" description="Disordered" evidence="1">
    <location>
        <begin position="515"/>
        <end position="536"/>
    </location>
</feature>
<dbReference type="InterPro" id="IPR000157">
    <property type="entry name" value="TIR_dom"/>
</dbReference>
<keyword evidence="5" id="KW-1185">Reference proteome</keyword>
<dbReference type="Pfam" id="PF13676">
    <property type="entry name" value="TIR_2"/>
    <property type="match status" value="1"/>
</dbReference>
<dbReference type="OrthoDB" id="8901866at2"/>
<keyword evidence="2" id="KW-0472">Membrane</keyword>
<reference evidence="4 5" key="1">
    <citation type="submission" date="2018-05" db="EMBL/GenBank/DDBJ databases">
        <title>Genomic Encyclopedia of Type Strains, Phase IV (KMG-IV): sequencing the most valuable type-strain genomes for metagenomic binning, comparative biology and taxonomic classification.</title>
        <authorList>
            <person name="Goeker M."/>
        </authorList>
    </citation>
    <scope>NUCLEOTIDE SEQUENCE [LARGE SCALE GENOMIC DNA]</scope>
    <source>
        <strain evidence="4 5">DSM 566</strain>
    </source>
</reference>
<feature type="region of interest" description="Disordered" evidence="1">
    <location>
        <begin position="132"/>
        <end position="155"/>
    </location>
</feature>
<dbReference type="AlphaFoldDB" id="A0A318HH57"/>
<feature type="region of interest" description="Disordered" evidence="1">
    <location>
        <begin position="305"/>
        <end position="343"/>
    </location>
</feature>
<sequence length="592" mass="63287">MNTEIFISYAREDRDTAHALADALESHGLSVWWDRELAGGEDFATKIEYQLRIAPVVLVLWSTASVLSGFVRDESTRAREQGKLLPVRIEDVQLPLGFGTLHTLDLLDWDGDADDEACARLIEQIRQRLEVARRPGSGADTSHGPGGAGPEASLTRRRRRRLLTTLGAAGVAGLAGSAGWLGWQRSQHEQGRREARERLERALQLHFAQPPQLEGAQSAYTDALALDPALARGHYFLAHLYVQLMLRGSPPPAGEVLEALRSDALQHFAAALELARAEPTRLDTSQRLVASQQLGALRLQDAAPALSRSTAPADLPASEPPAAPPPVAAARPGWTPASAPPDAPRITAAAAAAVQLPRIAAPAAAAEQARQRAEALFSRDREARLAAGAALTLDATLAAEALPTAIARARSALQQTPVDAATREGLVTAAALLRRASPSTLRGQEPALRQLLQGMAPVDDPAVREVSQALERALQRSQRERPVAYVQIAHERQRPVAEALLSRLARAGYRTPAIENTGAARAPARPEVRSQGASDPDLARWNQRVLGEVAGLPAGLALLRNARPDNDTYEIWFDAALCAPGGRTVAGCGNDP</sequence>
<feature type="transmembrane region" description="Helical" evidence="2">
    <location>
        <begin position="162"/>
        <end position="183"/>
    </location>
</feature>
<evidence type="ECO:0000313" key="4">
    <source>
        <dbReference type="EMBL" id="PXW99393.1"/>
    </source>
</evidence>
<keyword evidence="2" id="KW-1133">Transmembrane helix</keyword>
<keyword evidence="2" id="KW-0812">Transmembrane</keyword>
<gene>
    <name evidence="4" type="ORF">C7444_101223</name>
</gene>
<dbReference type="Gene3D" id="3.40.50.10140">
    <property type="entry name" value="Toll/interleukin-1 receptor homology (TIR) domain"/>
    <property type="match status" value="1"/>
</dbReference>
<evidence type="ECO:0000256" key="2">
    <source>
        <dbReference type="SAM" id="Phobius"/>
    </source>
</evidence>
<comment type="caution">
    <text evidence="4">The sequence shown here is derived from an EMBL/GenBank/DDBJ whole genome shotgun (WGS) entry which is preliminary data.</text>
</comment>
<dbReference type="GO" id="GO:0007165">
    <property type="term" value="P:signal transduction"/>
    <property type="evidence" value="ECO:0007669"/>
    <property type="project" value="InterPro"/>
</dbReference>
<dbReference type="RefSeq" id="WP_110398969.1">
    <property type="nucleotide sequence ID" value="NZ_QJJS01000001.1"/>
</dbReference>
<evidence type="ECO:0000256" key="1">
    <source>
        <dbReference type="SAM" id="MobiDB-lite"/>
    </source>
</evidence>
<dbReference type="SUPFAM" id="SSF52200">
    <property type="entry name" value="Toll/Interleukin receptor TIR domain"/>
    <property type="match status" value="1"/>
</dbReference>
<proteinExistence type="predicted"/>
<feature type="domain" description="TIR" evidence="3">
    <location>
        <begin position="5"/>
        <end position="121"/>
    </location>
</feature>
<dbReference type="InterPro" id="IPR035897">
    <property type="entry name" value="Toll_tir_struct_dom_sf"/>
</dbReference>
<evidence type="ECO:0000313" key="5">
    <source>
        <dbReference type="Proteomes" id="UP000247811"/>
    </source>
</evidence>